<comment type="subcellular location">
    <subcellularLocation>
        <location evidence="1">Cell membrane</location>
        <topology evidence="1">Multi-pass membrane protein</topology>
    </subcellularLocation>
</comment>
<evidence type="ECO:0000256" key="2">
    <source>
        <dbReference type="ARBA" id="ARBA00010110"/>
    </source>
</evidence>
<sequence length="331" mass="34370">MWLYIACIAIAAILGYWLPQAASALKVAVSPALALLMLVTFAGIPFASVVKQDGRGRFLCTLFLLNGVVAPTVAFGLSRFVSADPVLVFGVLLVLLLPCVDYVVTFTGIAGGNAAALLAATPLLLVAQILMLPVYLWLLIGADAAQLAITPALLEAFGLVVLLPMLVALGLQLVARQTNGPAAASRALLRGGEAAMVPVMMLNLVLIVYVQTGTVQDQVIRVLPTLGIFVLFAALMFGAGIGITCLMRLEVTASRAATFSGITRNSLVILPVALALPASYGLVPVIVVSQTLVEILAMLVCVVLVPLAIRSRGKEAGSGIEATSGRLESKA</sequence>
<comment type="caution">
    <text evidence="9">The sequence shown here is derived from an EMBL/GenBank/DDBJ whole genome shotgun (WGS) entry which is preliminary data.</text>
</comment>
<accession>A0A7X5TSW5</accession>
<protein>
    <submittedName>
        <fullName evidence="9">ACR3 family arsenite efflux pump ArsB</fullName>
    </submittedName>
</protein>
<organism evidence="9 10">
    <name type="scientific">Lysinibacter cavernae</name>
    <dbReference type="NCBI Taxonomy" id="1640652"/>
    <lineage>
        <taxon>Bacteria</taxon>
        <taxon>Bacillati</taxon>
        <taxon>Actinomycetota</taxon>
        <taxon>Actinomycetes</taxon>
        <taxon>Micrococcales</taxon>
        <taxon>Microbacteriaceae</taxon>
        <taxon>Lysinibacter</taxon>
    </lineage>
</organism>
<feature type="transmembrane region" description="Helical" evidence="8">
    <location>
        <begin position="86"/>
        <end position="104"/>
    </location>
</feature>
<keyword evidence="7 8" id="KW-0472">Membrane</keyword>
<evidence type="ECO:0000256" key="7">
    <source>
        <dbReference type="ARBA" id="ARBA00023136"/>
    </source>
</evidence>
<feature type="transmembrane region" description="Helical" evidence="8">
    <location>
        <begin position="34"/>
        <end position="50"/>
    </location>
</feature>
<evidence type="ECO:0000256" key="5">
    <source>
        <dbReference type="ARBA" id="ARBA00022692"/>
    </source>
</evidence>
<feature type="transmembrane region" description="Helical" evidence="8">
    <location>
        <begin position="267"/>
        <end position="286"/>
    </location>
</feature>
<keyword evidence="4" id="KW-1003">Cell membrane</keyword>
<gene>
    <name evidence="9" type="ORF">FHX76_000767</name>
</gene>
<feature type="transmembrane region" description="Helical" evidence="8">
    <location>
        <begin position="187"/>
        <end position="210"/>
    </location>
</feature>
<dbReference type="PANTHER" id="PTHR43057">
    <property type="entry name" value="ARSENITE EFFLUX TRANSPORTER"/>
    <property type="match status" value="1"/>
</dbReference>
<evidence type="ECO:0000256" key="8">
    <source>
        <dbReference type="SAM" id="Phobius"/>
    </source>
</evidence>
<reference evidence="9 10" key="1">
    <citation type="submission" date="2020-02" db="EMBL/GenBank/DDBJ databases">
        <title>Sequencing the genomes of 1000 actinobacteria strains.</title>
        <authorList>
            <person name="Klenk H.-P."/>
        </authorList>
    </citation>
    <scope>NUCLEOTIDE SEQUENCE [LARGE SCALE GENOMIC DNA]</scope>
    <source>
        <strain evidence="9 10">DSM 27960</strain>
    </source>
</reference>
<dbReference type="RefSeq" id="WP_167148078.1">
    <property type="nucleotide sequence ID" value="NZ_JAAMOX010000001.1"/>
</dbReference>
<dbReference type="EMBL" id="JAAMOX010000001">
    <property type="protein sequence ID" value="NIH52899.1"/>
    <property type="molecule type" value="Genomic_DNA"/>
</dbReference>
<dbReference type="GO" id="GO:0015297">
    <property type="term" value="F:antiporter activity"/>
    <property type="evidence" value="ECO:0007669"/>
    <property type="project" value="InterPro"/>
</dbReference>
<feature type="transmembrane region" description="Helical" evidence="8">
    <location>
        <begin position="152"/>
        <end position="175"/>
    </location>
</feature>
<evidence type="ECO:0000256" key="6">
    <source>
        <dbReference type="ARBA" id="ARBA00022989"/>
    </source>
</evidence>
<dbReference type="Pfam" id="PF01758">
    <property type="entry name" value="SBF"/>
    <property type="match status" value="1"/>
</dbReference>
<evidence type="ECO:0000256" key="3">
    <source>
        <dbReference type="ARBA" id="ARBA00022448"/>
    </source>
</evidence>
<proteinExistence type="inferred from homology"/>
<feature type="transmembrane region" description="Helical" evidence="8">
    <location>
        <begin position="116"/>
        <end position="140"/>
    </location>
</feature>
<evidence type="ECO:0000256" key="1">
    <source>
        <dbReference type="ARBA" id="ARBA00004651"/>
    </source>
</evidence>
<dbReference type="AlphaFoldDB" id="A0A7X5TSW5"/>
<dbReference type="GO" id="GO:0005886">
    <property type="term" value="C:plasma membrane"/>
    <property type="evidence" value="ECO:0007669"/>
    <property type="project" value="UniProtKB-SubCell"/>
</dbReference>
<comment type="similarity">
    <text evidence="2">Belongs to the arsenical resistance-3 (ACR3) (TC 2.A.59) family.</text>
</comment>
<evidence type="ECO:0000256" key="4">
    <source>
        <dbReference type="ARBA" id="ARBA00022475"/>
    </source>
</evidence>
<dbReference type="InterPro" id="IPR002657">
    <property type="entry name" value="BilAc:Na_symport/Acr3"/>
</dbReference>
<keyword evidence="3" id="KW-0813">Transport</keyword>
<evidence type="ECO:0000313" key="10">
    <source>
        <dbReference type="Proteomes" id="UP000541033"/>
    </source>
</evidence>
<dbReference type="Proteomes" id="UP000541033">
    <property type="component" value="Unassembled WGS sequence"/>
</dbReference>
<dbReference type="PANTHER" id="PTHR43057:SF1">
    <property type="entry name" value="ARSENICAL-RESISTANCE PROTEIN 3"/>
    <property type="match status" value="1"/>
</dbReference>
<keyword evidence="10" id="KW-1185">Reference proteome</keyword>
<dbReference type="InterPro" id="IPR004706">
    <property type="entry name" value="Arsenical-R_Acr3"/>
</dbReference>
<dbReference type="GO" id="GO:0015105">
    <property type="term" value="F:arsenite transmembrane transporter activity"/>
    <property type="evidence" value="ECO:0007669"/>
    <property type="project" value="TreeGrafter"/>
</dbReference>
<dbReference type="InterPro" id="IPR038770">
    <property type="entry name" value="Na+/solute_symporter_sf"/>
</dbReference>
<dbReference type="GO" id="GO:0015104">
    <property type="term" value="F:antimonite transmembrane transporter activity"/>
    <property type="evidence" value="ECO:0007669"/>
    <property type="project" value="TreeGrafter"/>
</dbReference>
<name>A0A7X5TSW5_9MICO</name>
<feature type="transmembrane region" description="Helical" evidence="8">
    <location>
        <begin position="292"/>
        <end position="309"/>
    </location>
</feature>
<dbReference type="Gene3D" id="1.20.1530.20">
    <property type="match status" value="1"/>
</dbReference>
<feature type="transmembrane region" description="Helical" evidence="8">
    <location>
        <begin position="62"/>
        <end position="80"/>
    </location>
</feature>
<keyword evidence="5 8" id="KW-0812">Transmembrane</keyword>
<keyword evidence="6 8" id="KW-1133">Transmembrane helix</keyword>
<feature type="transmembrane region" description="Helical" evidence="8">
    <location>
        <begin position="222"/>
        <end position="246"/>
    </location>
</feature>
<evidence type="ECO:0000313" key="9">
    <source>
        <dbReference type="EMBL" id="NIH52899.1"/>
    </source>
</evidence>